<dbReference type="Pfam" id="PF03610">
    <property type="entry name" value="EIIA-man"/>
    <property type="match status" value="1"/>
</dbReference>
<comment type="caution">
    <text evidence="9">The sequence shown here is derived from an EMBL/GenBank/DDBJ whole genome shotgun (WGS) entry which is preliminary data.</text>
</comment>
<dbReference type="Gene3D" id="3.40.50.510">
    <property type="entry name" value="Phosphotransferase system, mannose-type IIA component"/>
    <property type="match status" value="1"/>
</dbReference>
<dbReference type="GO" id="GO:0016020">
    <property type="term" value="C:membrane"/>
    <property type="evidence" value="ECO:0007669"/>
    <property type="project" value="InterPro"/>
</dbReference>
<accession>K1JJI4</accession>
<evidence type="ECO:0000256" key="6">
    <source>
        <dbReference type="ARBA" id="ARBA00022683"/>
    </source>
</evidence>
<proteinExistence type="predicted"/>
<dbReference type="EMBL" id="ADMG01000017">
    <property type="protein sequence ID" value="EKB31765.1"/>
    <property type="molecule type" value="Genomic_DNA"/>
</dbReference>
<dbReference type="PANTHER" id="PTHR33799">
    <property type="entry name" value="PTS PERMEASE-RELATED-RELATED"/>
    <property type="match status" value="1"/>
</dbReference>
<evidence type="ECO:0000313" key="10">
    <source>
        <dbReference type="Proteomes" id="UP000005835"/>
    </source>
</evidence>
<keyword evidence="3" id="KW-0963">Cytoplasm</keyword>
<dbReference type="InterPro" id="IPR036662">
    <property type="entry name" value="PTS_EIIA_man-typ_sf"/>
</dbReference>
<dbReference type="PATRIC" id="fig|742823.3.peg.635"/>
<evidence type="ECO:0000256" key="3">
    <source>
        <dbReference type="ARBA" id="ARBA00022490"/>
    </source>
</evidence>
<dbReference type="AlphaFoldDB" id="K1JJI4"/>
<dbReference type="GO" id="GO:0009401">
    <property type="term" value="P:phosphoenolpyruvate-dependent sugar phosphotransferase system"/>
    <property type="evidence" value="ECO:0007669"/>
    <property type="project" value="UniProtKB-KW"/>
</dbReference>
<keyword evidence="10" id="KW-1185">Reference proteome</keyword>
<evidence type="ECO:0000313" key="9">
    <source>
        <dbReference type="EMBL" id="EKB31765.1"/>
    </source>
</evidence>
<dbReference type="InterPro" id="IPR051471">
    <property type="entry name" value="Bacterial_PTS_sugar_comp"/>
</dbReference>
<evidence type="ECO:0000259" key="8">
    <source>
        <dbReference type="PROSITE" id="PS51096"/>
    </source>
</evidence>
<keyword evidence="4" id="KW-0762">Sugar transport</keyword>
<feature type="domain" description="PTS EIIA type-4" evidence="8">
    <location>
        <begin position="2"/>
        <end position="128"/>
    </location>
</feature>
<dbReference type="GO" id="GO:0005737">
    <property type="term" value="C:cytoplasm"/>
    <property type="evidence" value="ECO:0007669"/>
    <property type="project" value="UniProtKB-SubCell"/>
</dbReference>
<dbReference type="InterPro" id="IPR004701">
    <property type="entry name" value="PTS_EIIA_man-typ"/>
</dbReference>
<dbReference type="eggNOG" id="COG2893">
    <property type="taxonomic scope" value="Bacteria"/>
</dbReference>
<dbReference type="RefSeq" id="WP_005434101.1">
    <property type="nucleotide sequence ID" value="NZ_JH815514.1"/>
</dbReference>
<dbReference type="PANTHER" id="PTHR33799:SF1">
    <property type="entry name" value="PTS SYSTEM MANNOSE-SPECIFIC EIIAB COMPONENT-RELATED"/>
    <property type="match status" value="1"/>
</dbReference>
<dbReference type="STRING" id="742823.HMPREF9465_00633"/>
<organism evidence="9 10">
    <name type="scientific">Sutterella wadsworthensis 2_1_59BFAA</name>
    <dbReference type="NCBI Taxonomy" id="742823"/>
    <lineage>
        <taxon>Bacteria</taxon>
        <taxon>Pseudomonadati</taxon>
        <taxon>Pseudomonadota</taxon>
        <taxon>Betaproteobacteria</taxon>
        <taxon>Burkholderiales</taxon>
        <taxon>Sutterellaceae</taxon>
        <taxon>Sutterella</taxon>
    </lineage>
</organism>
<dbReference type="HOGENOM" id="CLU_123235_0_2_4"/>
<dbReference type="Proteomes" id="UP000005835">
    <property type="component" value="Unassembled WGS sequence"/>
</dbReference>
<reference evidence="9 10" key="1">
    <citation type="submission" date="2012-05" db="EMBL/GenBank/DDBJ databases">
        <title>The Genome Sequence of Sutterella wadsworthensis 2_1_59BFAA.</title>
        <authorList>
            <consortium name="The Broad Institute Genome Sequencing Platform"/>
            <person name="Earl A."/>
            <person name="Ward D."/>
            <person name="Feldgarden M."/>
            <person name="Gevers D."/>
            <person name="Daigneault M."/>
            <person name="Strauss J."/>
            <person name="Allen-Vercoe E."/>
            <person name="Walker B."/>
            <person name="Young S.K."/>
            <person name="Zeng Q."/>
            <person name="Gargeya S."/>
            <person name="Fitzgerald M."/>
            <person name="Haas B."/>
            <person name="Abouelleil A."/>
            <person name="Alvarado L."/>
            <person name="Arachchi H.M."/>
            <person name="Berlin A.M."/>
            <person name="Chapman S.B."/>
            <person name="Goldberg J."/>
            <person name="Griggs A."/>
            <person name="Gujja S."/>
            <person name="Hansen M."/>
            <person name="Howarth C."/>
            <person name="Imamovic A."/>
            <person name="Larimer J."/>
            <person name="McCowen C."/>
            <person name="Montmayeur A."/>
            <person name="Murphy C."/>
            <person name="Neiman D."/>
            <person name="Pearson M."/>
            <person name="Priest M."/>
            <person name="Roberts A."/>
            <person name="Saif S."/>
            <person name="Shea T."/>
            <person name="Sisk P."/>
            <person name="Sykes S."/>
            <person name="Wortman J."/>
            <person name="Nusbaum C."/>
            <person name="Birren B."/>
        </authorList>
    </citation>
    <scope>NUCLEOTIDE SEQUENCE [LARGE SCALE GENOMIC DNA]</scope>
    <source>
        <strain evidence="9 10">2_1_59BFAA</strain>
    </source>
</reference>
<evidence type="ECO:0000256" key="5">
    <source>
        <dbReference type="ARBA" id="ARBA00022679"/>
    </source>
</evidence>
<protein>
    <recommendedName>
        <fullName evidence="8">PTS EIIA type-4 domain-containing protein</fullName>
    </recommendedName>
</protein>
<dbReference type="OrthoDB" id="8795346at2"/>
<evidence type="ECO:0000256" key="4">
    <source>
        <dbReference type="ARBA" id="ARBA00022597"/>
    </source>
</evidence>
<dbReference type="GO" id="GO:0016301">
    <property type="term" value="F:kinase activity"/>
    <property type="evidence" value="ECO:0007669"/>
    <property type="project" value="UniProtKB-KW"/>
</dbReference>
<name>K1JJI4_9BURK</name>
<keyword evidence="7" id="KW-0418">Kinase</keyword>
<dbReference type="InterPro" id="IPR033887">
    <property type="entry name" value="PTS_IIA_man"/>
</dbReference>
<evidence type="ECO:0000256" key="7">
    <source>
        <dbReference type="ARBA" id="ARBA00022777"/>
    </source>
</evidence>
<dbReference type="SUPFAM" id="SSF53062">
    <property type="entry name" value="PTS system fructose IIA component-like"/>
    <property type="match status" value="1"/>
</dbReference>
<evidence type="ECO:0000256" key="2">
    <source>
        <dbReference type="ARBA" id="ARBA00022448"/>
    </source>
</evidence>
<dbReference type="PROSITE" id="PS51096">
    <property type="entry name" value="PTS_EIIA_TYPE_4"/>
    <property type="match status" value="1"/>
</dbReference>
<keyword evidence="5" id="KW-0808">Transferase</keyword>
<evidence type="ECO:0000256" key="1">
    <source>
        <dbReference type="ARBA" id="ARBA00004496"/>
    </source>
</evidence>
<gene>
    <name evidence="9" type="ORF">HMPREF9465_00633</name>
</gene>
<keyword evidence="2" id="KW-0813">Transport</keyword>
<dbReference type="CDD" id="cd00006">
    <property type="entry name" value="PTS_IIA_man"/>
    <property type="match status" value="1"/>
</dbReference>
<comment type="subcellular location">
    <subcellularLocation>
        <location evidence="1">Cytoplasm</location>
    </subcellularLocation>
</comment>
<keyword evidence="6" id="KW-0598">Phosphotransferase system</keyword>
<sequence>MSAGICIIAHEPLASALKSCARHIFSATGDTFCDSIAVFDVPCDVDAEQGEAEARRLISNFPANQDVLVFTDVLGATPSNIAHRLLDNPQVRVITGVNLPALITALSHHEECAARIAVIAEGAARGGISTSCGKPSAIKDTVNAN</sequence>